<reference evidence="1" key="2">
    <citation type="submission" date="2013-09" db="EMBL/GenBank/DDBJ databases">
        <title>Draft genome sequence of Anaerotruncus colihominis(DSM 17241).</title>
        <authorList>
            <person name="Sudarsanam P."/>
            <person name="Ley R."/>
            <person name="Guruge J."/>
            <person name="Turnbaugh P.J."/>
            <person name="Mahowald M."/>
            <person name="Liep D."/>
            <person name="Gordon J."/>
        </authorList>
    </citation>
    <scope>NUCLEOTIDE SEQUENCE</scope>
    <source>
        <strain evidence="1">DSM 17241</strain>
    </source>
</reference>
<dbReference type="EMBL" id="ABGD02000027">
    <property type="protein sequence ID" value="EDS09557.1"/>
    <property type="molecule type" value="Genomic_DNA"/>
</dbReference>
<name>B0PFW9_9FIRM</name>
<gene>
    <name evidence="1" type="ORF">ANACOL_03701</name>
</gene>
<sequence length="41" mass="4579">MTMEAEGIPPLFVLQTHCKPAVRRLRRAAVESVRTGRIMGV</sequence>
<organism evidence="1 2">
    <name type="scientific">Anaerotruncus colihominis DSM 17241</name>
    <dbReference type="NCBI Taxonomy" id="445972"/>
    <lineage>
        <taxon>Bacteria</taxon>
        <taxon>Bacillati</taxon>
        <taxon>Bacillota</taxon>
        <taxon>Clostridia</taxon>
        <taxon>Eubacteriales</taxon>
        <taxon>Oscillospiraceae</taxon>
        <taxon>Anaerotruncus</taxon>
    </lineage>
</organism>
<accession>B0PFW9</accession>
<comment type="caution">
    <text evidence="1">The sequence shown here is derived from an EMBL/GenBank/DDBJ whole genome shotgun (WGS) entry which is preliminary data.</text>
</comment>
<keyword evidence="2" id="KW-1185">Reference proteome</keyword>
<dbReference type="AlphaFoldDB" id="B0PFW9"/>
<proteinExistence type="predicted"/>
<dbReference type="HOGENOM" id="CLU_3264824_0_0_9"/>
<reference evidence="1" key="1">
    <citation type="submission" date="2007-11" db="EMBL/GenBank/DDBJ databases">
        <authorList>
            <person name="Fulton L."/>
            <person name="Clifton S."/>
            <person name="Fulton B."/>
            <person name="Xu J."/>
            <person name="Minx P."/>
            <person name="Pepin K.H."/>
            <person name="Johnson M."/>
            <person name="Thiruvilangam P."/>
            <person name="Bhonagiri V."/>
            <person name="Nash W.E."/>
            <person name="Mardis E.R."/>
            <person name="Wilson R.K."/>
        </authorList>
    </citation>
    <scope>NUCLEOTIDE SEQUENCE [LARGE SCALE GENOMIC DNA]</scope>
    <source>
        <strain evidence="1">DSM 17241</strain>
    </source>
</reference>
<dbReference type="Proteomes" id="UP000003803">
    <property type="component" value="Unassembled WGS sequence"/>
</dbReference>
<evidence type="ECO:0000313" key="2">
    <source>
        <dbReference type="Proteomes" id="UP000003803"/>
    </source>
</evidence>
<protein>
    <submittedName>
        <fullName evidence="1">Uncharacterized protein</fullName>
    </submittedName>
</protein>
<evidence type="ECO:0000313" key="1">
    <source>
        <dbReference type="EMBL" id="EDS09557.1"/>
    </source>
</evidence>